<dbReference type="Pfam" id="PF07862">
    <property type="entry name" value="Nif11"/>
    <property type="match status" value="1"/>
</dbReference>
<reference evidence="2 3" key="1">
    <citation type="submission" date="2015-06" db="EMBL/GenBank/DDBJ databases">
        <title>Draft genome assembly of filamentous brackish cyanobacterium Limnoraphis robusta strain CS-951.</title>
        <authorList>
            <person name="Willis A."/>
            <person name="Parks M."/>
            <person name="Burford M.A."/>
        </authorList>
    </citation>
    <scope>NUCLEOTIDE SEQUENCE [LARGE SCALE GENOMIC DNA]</scope>
    <source>
        <strain evidence="2 3">CS-951</strain>
    </source>
</reference>
<gene>
    <name evidence="2" type="ORF">WN50_04215</name>
</gene>
<proteinExistence type="predicted"/>
<accession>A0A0F5YM75</accession>
<comment type="caution">
    <text evidence="2">The sequence shown here is derived from an EMBL/GenBank/DDBJ whole genome shotgun (WGS) entry which is preliminary data.</text>
</comment>
<name>A0A0F5YM75_9CYAN</name>
<dbReference type="RefSeq" id="WP_046277257.1">
    <property type="nucleotide sequence ID" value="NZ_LATL02000032.1"/>
</dbReference>
<sequence>MIPINILENVKDFLVRLVKDTSFREQLQNNVADQAQQFLQDKGYTFSQEEFETASIQLLDLKERDEFHELTEAELVGAIGGYIRNGKRRFRRPKPIEDPIVQPMYGVIIDDPILQPMYGVVVEPIDDPKFQPIYGVIVSE</sequence>
<dbReference type="PATRIC" id="fig|1637645.4.peg.569"/>
<dbReference type="EMBL" id="LATL02000032">
    <property type="protein sequence ID" value="KKD39275.1"/>
    <property type="molecule type" value="Genomic_DNA"/>
</dbReference>
<protein>
    <recommendedName>
        <fullName evidence="1">Nif11 domain-containing protein</fullName>
    </recommendedName>
</protein>
<feature type="domain" description="Nif11" evidence="1">
    <location>
        <begin position="7"/>
        <end position="51"/>
    </location>
</feature>
<dbReference type="Proteomes" id="UP000033607">
    <property type="component" value="Unassembled WGS sequence"/>
</dbReference>
<evidence type="ECO:0000313" key="2">
    <source>
        <dbReference type="EMBL" id="KKD39275.1"/>
    </source>
</evidence>
<organism evidence="2 3">
    <name type="scientific">Limnoraphis robusta CS-951</name>
    <dbReference type="NCBI Taxonomy" id="1637645"/>
    <lineage>
        <taxon>Bacteria</taxon>
        <taxon>Bacillati</taxon>
        <taxon>Cyanobacteriota</taxon>
        <taxon>Cyanophyceae</taxon>
        <taxon>Oscillatoriophycideae</taxon>
        <taxon>Oscillatoriales</taxon>
        <taxon>Sirenicapillariaceae</taxon>
        <taxon>Limnoraphis</taxon>
    </lineage>
</organism>
<dbReference type="InterPro" id="IPR012903">
    <property type="entry name" value="Nif11"/>
</dbReference>
<evidence type="ECO:0000313" key="3">
    <source>
        <dbReference type="Proteomes" id="UP000033607"/>
    </source>
</evidence>
<evidence type="ECO:0000259" key="1">
    <source>
        <dbReference type="Pfam" id="PF07862"/>
    </source>
</evidence>
<dbReference type="AlphaFoldDB" id="A0A0F5YM75"/>